<evidence type="ECO:0000256" key="3">
    <source>
        <dbReference type="ARBA" id="ARBA00022679"/>
    </source>
</evidence>
<protein>
    <recommendedName>
        <fullName evidence="6">Ketosynthase family 3 (KS3) domain-containing protein</fullName>
    </recommendedName>
</protein>
<name>A0A8J3BX91_9ACTN</name>
<dbReference type="CDD" id="cd00833">
    <property type="entry name" value="PKS"/>
    <property type="match status" value="1"/>
</dbReference>
<dbReference type="InterPro" id="IPR016039">
    <property type="entry name" value="Thiolase-like"/>
</dbReference>
<evidence type="ECO:0000256" key="5">
    <source>
        <dbReference type="SAM" id="MobiDB-lite"/>
    </source>
</evidence>
<dbReference type="SUPFAM" id="SSF53901">
    <property type="entry name" value="Thiolase-like"/>
    <property type="match status" value="1"/>
</dbReference>
<comment type="similarity">
    <text evidence="4">Belongs to the thiolase-like superfamily. Beta-ketoacyl-ACP synthases family.</text>
</comment>
<gene>
    <name evidence="7" type="ORF">GCM10012284_21170</name>
</gene>
<dbReference type="PROSITE" id="PS00606">
    <property type="entry name" value="KS3_1"/>
    <property type="match status" value="1"/>
</dbReference>
<dbReference type="GO" id="GO:0004312">
    <property type="term" value="F:fatty acid synthase activity"/>
    <property type="evidence" value="ECO:0007669"/>
    <property type="project" value="TreeGrafter"/>
</dbReference>
<evidence type="ECO:0000313" key="8">
    <source>
        <dbReference type="Proteomes" id="UP000656042"/>
    </source>
</evidence>
<dbReference type="InterPro" id="IPR014030">
    <property type="entry name" value="Ketoacyl_synth_N"/>
</dbReference>
<dbReference type="InterPro" id="IPR050091">
    <property type="entry name" value="PKS_NRPS_Biosynth_Enz"/>
</dbReference>
<feature type="domain" description="Ketosynthase family 3 (KS3)" evidence="6">
    <location>
        <begin position="28"/>
        <end position="451"/>
    </location>
</feature>
<dbReference type="Proteomes" id="UP000656042">
    <property type="component" value="Unassembled WGS sequence"/>
</dbReference>
<reference evidence="7" key="1">
    <citation type="journal article" date="2014" name="Int. J. Syst. Evol. Microbiol.">
        <title>Complete genome sequence of Corynebacterium casei LMG S-19264T (=DSM 44701T), isolated from a smear-ripened cheese.</title>
        <authorList>
            <consortium name="US DOE Joint Genome Institute (JGI-PGF)"/>
            <person name="Walter F."/>
            <person name="Albersmeier A."/>
            <person name="Kalinowski J."/>
            <person name="Ruckert C."/>
        </authorList>
    </citation>
    <scope>NUCLEOTIDE SEQUENCE</scope>
    <source>
        <strain evidence="7">CGMCC 4.7299</strain>
    </source>
</reference>
<sequence length="479" mass="50745">MKEYIASLESLSRQQLILLAARRHAEDVQGIAVTGLACRFPGGINDPAAFWAALCDERIVPAEPRGVPPRWNAAAPDLQPFAEVLARGVHIDGVDLFEPERFGISEDEARYMDPQQRVLLTCAAQALEDAGITDVSSVRVGVFAGVSTVEYHYAHLRNGIRPEDLDPMMGTGAAMSATAARVATGLRLNGPVLTVDTACSSALTAVHLALPALRRGDCDVAVVGACHLQVAPFTSAVFDRAGMLSPSGRSRPFAKDADGQVRGEGCGVLVLTRVGDVRPGGPAPYAVIRGSAIWQQGDRPGMAAMPVAAQRRVMVDALRAAEIDPWDVRYVEAQANGSKLGGILEAESTASAYRRDGVGAPTLYLGSCKANLGYLETASGAASLMKAALALSHGQIPAQPGFDLPDPDIAWDRMAIDVPRERMPWPEAARRVAGVSAFGFTGTNAHVLMEAVAGASPRARRQAGPPVGRRLWPETHVWS</sequence>
<dbReference type="PROSITE" id="PS52004">
    <property type="entry name" value="KS3_2"/>
    <property type="match status" value="1"/>
</dbReference>
<dbReference type="PANTHER" id="PTHR43775">
    <property type="entry name" value="FATTY ACID SYNTHASE"/>
    <property type="match status" value="1"/>
</dbReference>
<evidence type="ECO:0000259" key="6">
    <source>
        <dbReference type="PROSITE" id="PS52004"/>
    </source>
</evidence>
<proteinExistence type="inferred from homology"/>
<dbReference type="GO" id="GO:0071770">
    <property type="term" value="P:DIM/DIP cell wall layer assembly"/>
    <property type="evidence" value="ECO:0007669"/>
    <property type="project" value="TreeGrafter"/>
</dbReference>
<dbReference type="PANTHER" id="PTHR43775:SF37">
    <property type="entry name" value="SI:DKEY-61P9.11"/>
    <property type="match status" value="1"/>
</dbReference>
<dbReference type="AlphaFoldDB" id="A0A8J3BX91"/>
<accession>A0A8J3BX91</accession>
<dbReference type="RefSeq" id="WP_189078960.1">
    <property type="nucleotide sequence ID" value="NZ_BMMX01000006.1"/>
</dbReference>
<keyword evidence="3 4" id="KW-0808">Transferase</keyword>
<dbReference type="GO" id="GO:0006633">
    <property type="term" value="P:fatty acid biosynthetic process"/>
    <property type="evidence" value="ECO:0007669"/>
    <property type="project" value="InterPro"/>
</dbReference>
<dbReference type="InterPro" id="IPR020841">
    <property type="entry name" value="PKS_Beta-ketoAc_synthase_dom"/>
</dbReference>
<dbReference type="GO" id="GO:0005737">
    <property type="term" value="C:cytoplasm"/>
    <property type="evidence" value="ECO:0007669"/>
    <property type="project" value="TreeGrafter"/>
</dbReference>
<dbReference type="InterPro" id="IPR014031">
    <property type="entry name" value="Ketoacyl_synth_C"/>
</dbReference>
<evidence type="ECO:0000313" key="7">
    <source>
        <dbReference type="EMBL" id="GGK86771.1"/>
    </source>
</evidence>
<dbReference type="Pfam" id="PF16197">
    <property type="entry name" value="KAsynt_C_assoc"/>
    <property type="match status" value="1"/>
</dbReference>
<keyword evidence="1" id="KW-0596">Phosphopantetheine</keyword>
<dbReference type="Gene3D" id="3.40.47.10">
    <property type="match status" value="1"/>
</dbReference>
<feature type="region of interest" description="Disordered" evidence="5">
    <location>
        <begin position="457"/>
        <end position="479"/>
    </location>
</feature>
<dbReference type="SMART" id="SM00825">
    <property type="entry name" value="PKS_KS"/>
    <property type="match status" value="1"/>
</dbReference>
<evidence type="ECO:0000256" key="4">
    <source>
        <dbReference type="RuleBase" id="RU003694"/>
    </source>
</evidence>
<dbReference type="InterPro" id="IPR018201">
    <property type="entry name" value="Ketoacyl_synth_AS"/>
</dbReference>
<organism evidence="7 8">
    <name type="scientific">Mangrovihabitans endophyticus</name>
    <dbReference type="NCBI Taxonomy" id="1751298"/>
    <lineage>
        <taxon>Bacteria</taxon>
        <taxon>Bacillati</taxon>
        <taxon>Actinomycetota</taxon>
        <taxon>Actinomycetes</taxon>
        <taxon>Micromonosporales</taxon>
        <taxon>Micromonosporaceae</taxon>
        <taxon>Mangrovihabitans</taxon>
    </lineage>
</organism>
<evidence type="ECO:0000256" key="2">
    <source>
        <dbReference type="ARBA" id="ARBA00022553"/>
    </source>
</evidence>
<evidence type="ECO:0000256" key="1">
    <source>
        <dbReference type="ARBA" id="ARBA00022450"/>
    </source>
</evidence>
<dbReference type="Pfam" id="PF00109">
    <property type="entry name" value="ketoacyl-synt"/>
    <property type="match status" value="1"/>
</dbReference>
<dbReference type="InterPro" id="IPR032821">
    <property type="entry name" value="PKS_assoc"/>
</dbReference>
<dbReference type="EMBL" id="BMMX01000006">
    <property type="protein sequence ID" value="GGK86771.1"/>
    <property type="molecule type" value="Genomic_DNA"/>
</dbReference>
<keyword evidence="8" id="KW-1185">Reference proteome</keyword>
<keyword evidence="2" id="KW-0597">Phosphoprotein</keyword>
<comment type="caution">
    <text evidence="7">The sequence shown here is derived from an EMBL/GenBank/DDBJ whole genome shotgun (WGS) entry which is preliminary data.</text>
</comment>
<dbReference type="Pfam" id="PF02801">
    <property type="entry name" value="Ketoacyl-synt_C"/>
    <property type="match status" value="1"/>
</dbReference>
<reference evidence="7" key="2">
    <citation type="submission" date="2020-09" db="EMBL/GenBank/DDBJ databases">
        <authorList>
            <person name="Sun Q."/>
            <person name="Zhou Y."/>
        </authorList>
    </citation>
    <scope>NUCLEOTIDE SEQUENCE</scope>
    <source>
        <strain evidence="7">CGMCC 4.7299</strain>
    </source>
</reference>
<dbReference type="GO" id="GO:0004315">
    <property type="term" value="F:3-oxoacyl-[acyl-carrier-protein] synthase activity"/>
    <property type="evidence" value="ECO:0007669"/>
    <property type="project" value="InterPro"/>
</dbReference>
<dbReference type="GO" id="GO:0005886">
    <property type="term" value="C:plasma membrane"/>
    <property type="evidence" value="ECO:0007669"/>
    <property type="project" value="TreeGrafter"/>
</dbReference>